<accession>A0A8J2K5I9</accession>
<dbReference type="AlphaFoldDB" id="A0A8J2K5I9"/>
<dbReference type="EMBL" id="CAJVCH010221090">
    <property type="protein sequence ID" value="CAG7731894.1"/>
    <property type="molecule type" value="Genomic_DNA"/>
</dbReference>
<gene>
    <name evidence="1" type="ORF">AFUS01_LOCUS20450</name>
</gene>
<name>A0A8J2K5I9_9HEXA</name>
<protein>
    <submittedName>
        <fullName evidence="1">Uncharacterized protein</fullName>
    </submittedName>
</protein>
<dbReference type="Proteomes" id="UP000708208">
    <property type="component" value="Unassembled WGS sequence"/>
</dbReference>
<organism evidence="1 2">
    <name type="scientific">Allacma fusca</name>
    <dbReference type="NCBI Taxonomy" id="39272"/>
    <lineage>
        <taxon>Eukaryota</taxon>
        <taxon>Metazoa</taxon>
        <taxon>Ecdysozoa</taxon>
        <taxon>Arthropoda</taxon>
        <taxon>Hexapoda</taxon>
        <taxon>Collembola</taxon>
        <taxon>Symphypleona</taxon>
        <taxon>Sminthuridae</taxon>
        <taxon>Allacma</taxon>
    </lineage>
</organism>
<proteinExistence type="predicted"/>
<feature type="non-terminal residue" evidence="1">
    <location>
        <position position="1"/>
    </location>
</feature>
<keyword evidence="2" id="KW-1185">Reference proteome</keyword>
<evidence type="ECO:0000313" key="1">
    <source>
        <dbReference type="EMBL" id="CAG7731894.1"/>
    </source>
</evidence>
<reference evidence="1" key="1">
    <citation type="submission" date="2021-06" db="EMBL/GenBank/DDBJ databases">
        <authorList>
            <person name="Hodson N. C."/>
            <person name="Mongue J. A."/>
            <person name="Jaron S. K."/>
        </authorList>
    </citation>
    <scope>NUCLEOTIDE SEQUENCE</scope>
</reference>
<evidence type="ECO:0000313" key="2">
    <source>
        <dbReference type="Proteomes" id="UP000708208"/>
    </source>
</evidence>
<sequence length="59" mass="6763">CQVHRVEVTLSHDISVVAGMFVVNVNGGGLCTRDRVCTHGEGYYQYYYRRENVNLWLSP</sequence>
<comment type="caution">
    <text evidence="1">The sequence shown here is derived from an EMBL/GenBank/DDBJ whole genome shotgun (WGS) entry which is preliminary data.</text>
</comment>